<evidence type="ECO:0000259" key="8">
    <source>
        <dbReference type="Pfam" id="PF02753"/>
    </source>
</evidence>
<feature type="domain" description="Pili assembly chaperone C-terminal" evidence="8">
    <location>
        <begin position="171"/>
        <end position="228"/>
    </location>
</feature>
<accession>A0AAU7U4D0</accession>
<proteinExistence type="inferred from homology"/>
<evidence type="ECO:0000256" key="5">
    <source>
        <dbReference type="ARBA" id="ARBA00023186"/>
    </source>
</evidence>
<dbReference type="PANTHER" id="PTHR30251:SF2">
    <property type="entry name" value="FIMBRIAL CHAPERONE YADV-RELATED"/>
    <property type="match status" value="1"/>
</dbReference>
<evidence type="ECO:0000259" key="7">
    <source>
        <dbReference type="Pfam" id="PF00345"/>
    </source>
</evidence>
<reference evidence="9" key="1">
    <citation type="submission" date="2024-06" db="EMBL/GenBank/DDBJ databases">
        <title>Multiomics insights into the TNT degradation mechanism by Pantoea sp. BJ2 isolated from an ammunition destruction site.</title>
        <authorList>
            <person name="Luo J."/>
        </authorList>
    </citation>
    <scope>NUCLEOTIDE SEQUENCE</scope>
    <source>
        <strain evidence="9">BJ2</strain>
        <plasmid evidence="9">plasmindB</plasmid>
    </source>
</reference>
<keyword evidence="4" id="KW-0574">Periplasm</keyword>
<dbReference type="SUPFAM" id="SSF49584">
    <property type="entry name" value="Periplasmic chaperone C-domain"/>
    <property type="match status" value="1"/>
</dbReference>
<dbReference type="Pfam" id="PF00345">
    <property type="entry name" value="PapD_N"/>
    <property type="match status" value="1"/>
</dbReference>
<evidence type="ECO:0000256" key="6">
    <source>
        <dbReference type="SAM" id="SignalP"/>
    </source>
</evidence>
<organism evidence="9">
    <name type="scientific">Pantoea sp. BJ2</name>
    <dbReference type="NCBI Taxonomy" id="3141322"/>
    <lineage>
        <taxon>Bacteria</taxon>
        <taxon>Pseudomonadati</taxon>
        <taxon>Pseudomonadota</taxon>
        <taxon>Gammaproteobacteria</taxon>
        <taxon>Enterobacterales</taxon>
        <taxon>Erwiniaceae</taxon>
        <taxon>Pantoea</taxon>
    </lineage>
</organism>
<dbReference type="InterPro" id="IPR013783">
    <property type="entry name" value="Ig-like_fold"/>
</dbReference>
<dbReference type="InterPro" id="IPR016147">
    <property type="entry name" value="Pili_assmbl_chaperone_N"/>
</dbReference>
<dbReference type="InterPro" id="IPR001829">
    <property type="entry name" value="Pili_assmbl_chaperone_bac"/>
</dbReference>
<dbReference type="Gene3D" id="2.60.40.10">
    <property type="entry name" value="Immunoglobulins"/>
    <property type="match status" value="2"/>
</dbReference>
<dbReference type="InterPro" id="IPR036316">
    <property type="entry name" value="Pili_assmbl_chap_C_dom_sf"/>
</dbReference>
<dbReference type="InterPro" id="IPR008962">
    <property type="entry name" value="PapD-like_sf"/>
</dbReference>
<keyword evidence="9" id="KW-0614">Plasmid</keyword>
<evidence type="ECO:0000256" key="2">
    <source>
        <dbReference type="ARBA" id="ARBA00007399"/>
    </source>
</evidence>
<evidence type="ECO:0000256" key="1">
    <source>
        <dbReference type="ARBA" id="ARBA00004418"/>
    </source>
</evidence>
<keyword evidence="3 6" id="KW-0732">Signal</keyword>
<dbReference type="Pfam" id="PF02753">
    <property type="entry name" value="PapD_C"/>
    <property type="match status" value="1"/>
</dbReference>
<gene>
    <name evidence="9" type="ORF">AAF463_24225</name>
</gene>
<protein>
    <submittedName>
        <fullName evidence="9">Molecular chaperone</fullName>
    </submittedName>
</protein>
<comment type="similarity">
    <text evidence="2">Belongs to the periplasmic pilus chaperone family.</text>
</comment>
<evidence type="ECO:0000313" key="9">
    <source>
        <dbReference type="EMBL" id="XBV47448.1"/>
    </source>
</evidence>
<keyword evidence="5" id="KW-0143">Chaperone</keyword>
<dbReference type="SUPFAM" id="SSF49354">
    <property type="entry name" value="PapD-like"/>
    <property type="match status" value="1"/>
</dbReference>
<dbReference type="GO" id="GO:0071555">
    <property type="term" value="P:cell wall organization"/>
    <property type="evidence" value="ECO:0007669"/>
    <property type="project" value="InterPro"/>
</dbReference>
<feature type="signal peptide" evidence="6">
    <location>
        <begin position="1"/>
        <end position="22"/>
    </location>
</feature>
<dbReference type="PANTHER" id="PTHR30251">
    <property type="entry name" value="PILUS ASSEMBLY CHAPERONE"/>
    <property type="match status" value="1"/>
</dbReference>
<feature type="domain" description="Pili assembly chaperone N-terminal" evidence="7">
    <location>
        <begin position="23"/>
        <end position="147"/>
    </location>
</feature>
<dbReference type="RefSeq" id="WP_350262472.1">
    <property type="nucleotide sequence ID" value="NZ_CP158294.1"/>
</dbReference>
<dbReference type="InterPro" id="IPR050643">
    <property type="entry name" value="Periplasmic_pilus_chap"/>
</dbReference>
<dbReference type="InterPro" id="IPR016148">
    <property type="entry name" value="Pili_assmbl_chaperone_C"/>
</dbReference>
<evidence type="ECO:0000256" key="3">
    <source>
        <dbReference type="ARBA" id="ARBA00022729"/>
    </source>
</evidence>
<geneLocation type="plasmid" evidence="9">
    <name>plasmindB</name>
</geneLocation>
<dbReference type="EMBL" id="CP158294">
    <property type="protein sequence ID" value="XBV47448.1"/>
    <property type="molecule type" value="Genomic_DNA"/>
</dbReference>
<sequence length="236" mass="25626">MRLFNKLILCALFMASIQTATAGVSLGATRVIYNEKDKETALEVRNAPDEGAAEKAFLIQSWVSNFDEANKSKTPFVFTPPLFKLASGKSNRLRLTVTDLAALPSDRESIFLINVRAIPSTQKESSSNALEISFQNIIKLIYRPAALTSEKAAVAYRELKVSREGDIIVMKNSTPYYISIGTLMSGDKKIDKSITVPPAINGKDGEIRIESKTRGTLTWNAINDGGGMTSSVSSAG</sequence>
<dbReference type="PRINTS" id="PR00969">
    <property type="entry name" value="CHAPERONPILI"/>
</dbReference>
<comment type="subcellular location">
    <subcellularLocation>
        <location evidence="1">Periplasm</location>
    </subcellularLocation>
</comment>
<name>A0AAU7U4D0_9GAMM</name>
<dbReference type="AlphaFoldDB" id="A0AAU7U4D0"/>
<dbReference type="GO" id="GO:0030288">
    <property type="term" value="C:outer membrane-bounded periplasmic space"/>
    <property type="evidence" value="ECO:0007669"/>
    <property type="project" value="InterPro"/>
</dbReference>
<evidence type="ECO:0000256" key="4">
    <source>
        <dbReference type="ARBA" id="ARBA00022764"/>
    </source>
</evidence>
<feature type="chain" id="PRO_5043324887" evidence="6">
    <location>
        <begin position="23"/>
        <end position="236"/>
    </location>
</feature>